<evidence type="ECO:0000256" key="2">
    <source>
        <dbReference type="ARBA" id="ARBA00022481"/>
    </source>
</evidence>
<dbReference type="STRING" id="1798647.A2855_00345"/>
<dbReference type="PANTHER" id="PTHR30093">
    <property type="entry name" value="GENERAL SECRETION PATHWAY PROTEIN G"/>
    <property type="match status" value="1"/>
</dbReference>
<evidence type="ECO:0000256" key="3">
    <source>
        <dbReference type="ARBA" id="ARBA00022692"/>
    </source>
</evidence>
<keyword evidence="3 6" id="KW-0812">Transmembrane</keyword>
<dbReference type="AlphaFoldDB" id="A0A1G2C930"/>
<feature type="transmembrane region" description="Helical" evidence="6">
    <location>
        <begin position="12"/>
        <end position="36"/>
    </location>
</feature>
<evidence type="ECO:0008006" key="9">
    <source>
        <dbReference type="Google" id="ProtNLM"/>
    </source>
</evidence>
<organism evidence="7 8">
    <name type="scientific">Candidatus Liptonbacteria bacterium RIFCSPHIGHO2_01_FULL_57_28</name>
    <dbReference type="NCBI Taxonomy" id="1798647"/>
    <lineage>
        <taxon>Bacteria</taxon>
        <taxon>Candidatus Liptoniibacteriota</taxon>
    </lineage>
</organism>
<dbReference type="PROSITE" id="PS00409">
    <property type="entry name" value="PROKAR_NTER_METHYL"/>
    <property type="match status" value="1"/>
</dbReference>
<evidence type="ECO:0000256" key="4">
    <source>
        <dbReference type="ARBA" id="ARBA00022989"/>
    </source>
</evidence>
<protein>
    <recommendedName>
        <fullName evidence="9">Type II secretion system protein GspG C-terminal domain-containing protein</fullName>
    </recommendedName>
</protein>
<comment type="subcellular location">
    <subcellularLocation>
        <location evidence="1">Membrane</location>
        <topology evidence="1">Single-pass membrane protein</topology>
    </subcellularLocation>
</comment>
<evidence type="ECO:0000313" key="7">
    <source>
        <dbReference type="EMBL" id="OGY97671.1"/>
    </source>
</evidence>
<dbReference type="InterPro" id="IPR045584">
    <property type="entry name" value="Pilin-like"/>
</dbReference>
<keyword evidence="5 6" id="KW-0472">Membrane</keyword>
<dbReference type="PRINTS" id="PR00813">
    <property type="entry name" value="BCTERIALGSPG"/>
</dbReference>
<evidence type="ECO:0000256" key="6">
    <source>
        <dbReference type="SAM" id="Phobius"/>
    </source>
</evidence>
<evidence type="ECO:0000256" key="5">
    <source>
        <dbReference type="ARBA" id="ARBA00023136"/>
    </source>
</evidence>
<evidence type="ECO:0000313" key="8">
    <source>
        <dbReference type="Proteomes" id="UP000179059"/>
    </source>
</evidence>
<dbReference type="Gene3D" id="3.30.700.10">
    <property type="entry name" value="Glycoprotein, Type 4 Pilin"/>
    <property type="match status" value="1"/>
</dbReference>
<dbReference type="GO" id="GO:0015628">
    <property type="term" value="P:protein secretion by the type II secretion system"/>
    <property type="evidence" value="ECO:0007669"/>
    <property type="project" value="InterPro"/>
</dbReference>
<evidence type="ECO:0000256" key="1">
    <source>
        <dbReference type="ARBA" id="ARBA00004167"/>
    </source>
</evidence>
<sequence length="156" mass="16675">MKKINSRKGFTLIEMLIVIAIIGILASIVLVGLGPIQRRGRDARRQADLGQVRNALELYYYKCGHYPGGSACTDPVGNPTWDALEQAVRGASIGISQIPNDPSEGQSYTYATNGSGYVLMAVLEDANNPALNDREAPGNGVTDPGCTEGTNYCLEL</sequence>
<gene>
    <name evidence="7" type="ORF">A2855_00345</name>
</gene>
<dbReference type="EMBL" id="MHKX01000027">
    <property type="protein sequence ID" value="OGY97671.1"/>
    <property type="molecule type" value="Genomic_DNA"/>
</dbReference>
<dbReference type="SUPFAM" id="SSF54523">
    <property type="entry name" value="Pili subunits"/>
    <property type="match status" value="1"/>
</dbReference>
<accession>A0A1G2C930</accession>
<keyword evidence="2" id="KW-0488">Methylation</keyword>
<name>A0A1G2C930_9BACT</name>
<dbReference type="GO" id="GO:0015627">
    <property type="term" value="C:type II protein secretion system complex"/>
    <property type="evidence" value="ECO:0007669"/>
    <property type="project" value="InterPro"/>
</dbReference>
<dbReference type="InterPro" id="IPR012902">
    <property type="entry name" value="N_methyl_site"/>
</dbReference>
<dbReference type="GO" id="GO:0016020">
    <property type="term" value="C:membrane"/>
    <property type="evidence" value="ECO:0007669"/>
    <property type="project" value="UniProtKB-SubCell"/>
</dbReference>
<dbReference type="NCBIfam" id="TIGR02532">
    <property type="entry name" value="IV_pilin_GFxxxE"/>
    <property type="match status" value="1"/>
</dbReference>
<keyword evidence="4 6" id="KW-1133">Transmembrane helix</keyword>
<dbReference type="PANTHER" id="PTHR30093:SF44">
    <property type="entry name" value="TYPE II SECRETION SYSTEM CORE PROTEIN G"/>
    <property type="match status" value="1"/>
</dbReference>
<dbReference type="Proteomes" id="UP000179059">
    <property type="component" value="Unassembled WGS sequence"/>
</dbReference>
<proteinExistence type="predicted"/>
<comment type="caution">
    <text evidence="7">The sequence shown here is derived from an EMBL/GenBank/DDBJ whole genome shotgun (WGS) entry which is preliminary data.</text>
</comment>
<dbReference type="InterPro" id="IPR000983">
    <property type="entry name" value="Bac_GSPG_pilin"/>
</dbReference>
<dbReference type="Pfam" id="PF07963">
    <property type="entry name" value="N_methyl"/>
    <property type="match status" value="1"/>
</dbReference>
<reference evidence="7 8" key="1">
    <citation type="journal article" date="2016" name="Nat. Commun.">
        <title>Thousands of microbial genomes shed light on interconnected biogeochemical processes in an aquifer system.</title>
        <authorList>
            <person name="Anantharaman K."/>
            <person name="Brown C.T."/>
            <person name="Hug L.A."/>
            <person name="Sharon I."/>
            <person name="Castelle C.J."/>
            <person name="Probst A.J."/>
            <person name="Thomas B.C."/>
            <person name="Singh A."/>
            <person name="Wilkins M.J."/>
            <person name="Karaoz U."/>
            <person name="Brodie E.L."/>
            <person name="Williams K.H."/>
            <person name="Hubbard S.S."/>
            <person name="Banfield J.F."/>
        </authorList>
    </citation>
    <scope>NUCLEOTIDE SEQUENCE [LARGE SCALE GENOMIC DNA]</scope>
</reference>